<evidence type="ECO:0000313" key="2">
    <source>
        <dbReference type="Proteomes" id="UP000567293"/>
    </source>
</evidence>
<dbReference type="InterPro" id="IPR042097">
    <property type="entry name" value="Aminopeptidase_N-like_N_sf"/>
</dbReference>
<organism evidence="1 2">
    <name type="scientific">Candidatus Acidiferrum panamense</name>
    <dbReference type="NCBI Taxonomy" id="2741543"/>
    <lineage>
        <taxon>Bacteria</taxon>
        <taxon>Pseudomonadati</taxon>
        <taxon>Acidobacteriota</taxon>
        <taxon>Terriglobia</taxon>
        <taxon>Candidatus Acidiferrales</taxon>
        <taxon>Candidatus Acidiferrum</taxon>
    </lineage>
</organism>
<reference evidence="1" key="1">
    <citation type="submission" date="2020-06" db="EMBL/GenBank/DDBJ databases">
        <title>Legume-microbial interactions unlock mineral nutrients during tropical forest succession.</title>
        <authorList>
            <person name="Epihov D.Z."/>
        </authorList>
    </citation>
    <scope>NUCLEOTIDE SEQUENCE [LARGE SCALE GENOMIC DNA]</scope>
    <source>
        <strain evidence="1">Pan2503</strain>
    </source>
</reference>
<dbReference type="Gene3D" id="2.60.40.1730">
    <property type="entry name" value="tricorn interacting facor f3 domain"/>
    <property type="match status" value="1"/>
</dbReference>
<dbReference type="SUPFAM" id="SSF63737">
    <property type="entry name" value="Leukotriene A4 hydrolase N-terminal domain"/>
    <property type="match status" value="1"/>
</dbReference>
<accession>A0A7V8SXU9</accession>
<dbReference type="Proteomes" id="UP000567293">
    <property type="component" value="Unassembled WGS sequence"/>
</dbReference>
<evidence type="ECO:0000313" key="1">
    <source>
        <dbReference type="EMBL" id="MBA0086745.1"/>
    </source>
</evidence>
<comment type="caution">
    <text evidence="1">The sequence shown here is derived from an EMBL/GenBank/DDBJ whole genome shotgun (WGS) entry which is preliminary data.</text>
</comment>
<gene>
    <name evidence="1" type="ORF">HRJ53_17330</name>
</gene>
<proteinExistence type="predicted"/>
<feature type="non-terminal residue" evidence="1">
    <location>
        <position position="441"/>
    </location>
</feature>
<protein>
    <submittedName>
        <fullName evidence="1">Uncharacterized protein</fullName>
    </submittedName>
</protein>
<sequence>MIRRSGSEIAEEDFTAAVFRFSGGVYQQFSGVTVNKTDTPPEAATAFEHWKNKVRHRHEIPESFTQAILEGETIDNVDADVLAAVYNPKHPPFLNAYMTGSPHKDLRFFVRMRTGAIPQLDSPEEVALINCGGGGMDDGIWYSQHRINEVKAGTASSREDKRLFATRRYNIETTIGKNNHFFSRATISFQPLVEGERVLKFGLLPTLRVTRVSDESGKDLHFIQESRKEDGSFYVVLDEALPLGKDHTITAEYGGDKVLYDAGGGSYYVRARESWYPNLNGFGEKALYDLTFKVPKNNVVISVGKLRGESTEEGFAVSHWVTPVPVAVAGFNYGKYMKIDIPDDSTHYEITGYYLTELPDSLARFKNGPLGAMAPKSMTKYALEQARAQMQLCTFYFGKAPYENVAITEQPDFNFGQSWPTLVYLPISAYIDSTQRWMLFG</sequence>
<name>A0A7V8SXU9_9BACT</name>
<dbReference type="EMBL" id="JACDQQ010001661">
    <property type="protein sequence ID" value="MBA0086745.1"/>
    <property type="molecule type" value="Genomic_DNA"/>
</dbReference>
<keyword evidence="2" id="KW-1185">Reference proteome</keyword>
<dbReference type="AlphaFoldDB" id="A0A7V8SXU9"/>